<dbReference type="SUPFAM" id="SSF55961">
    <property type="entry name" value="Bet v1-like"/>
    <property type="match status" value="1"/>
</dbReference>
<proteinExistence type="predicted"/>
<evidence type="ECO:0000313" key="1">
    <source>
        <dbReference type="EMBL" id="CAD8687043.1"/>
    </source>
</evidence>
<evidence type="ECO:0008006" key="2">
    <source>
        <dbReference type="Google" id="ProtNLM"/>
    </source>
</evidence>
<dbReference type="Pfam" id="PF10604">
    <property type="entry name" value="Polyketide_cyc2"/>
    <property type="match status" value="1"/>
</dbReference>
<reference evidence="1" key="1">
    <citation type="submission" date="2021-01" db="EMBL/GenBank/DDBJ databases">
        <authorList>
            <person name="Corre E."/>
            <person name="Pelletier E."/>
            <person name="Niang G."/>
            <person name="Scheremetjew M."/>
            <person name="Finn R."/>
            <person name="Kale V."/>
            <person name="Holt S."/>
            <person name="Cochrane G."/>
            <person name="Meng A."/>
            <person name="Brown T."/>
            <person name="Cohen L."/>
        </authorList>
    </citation>
    <scope>NUCLEOTIDE SEQUENCE</scope>
    <source>
        <strain evidence="1">SAG 11-49</strain>
    </source>
</reference>
<dbReference type="InterPro" id="IPR019587">
    <property type="entry name" value="Polyketide_cyclase/dehydratase"/>
</dbReference>
<name>A0A7S0RTQ8_9CHLO</name>
<dbReference type="InterPro" id="IPR023393">
    <property type="entry name" value="START-like_dom_sf"/>
</dbReference>
<dbReference type="AlphaFoldDB" id="A0A7S0RTQ8"/>
<dbReference type="EMBL" id="HBFB01023481">
    <property type="protein sequence ID" value="CAD8687043.1"/>
    <property type="molecule type" value="Transcribed_RNA"/>
</dbReference>
<dbReference type="PANTHER" id="PTHR36166:SF1">
    <property type="entry name" value="SRPBCC DOMAIN-CONTAINING PROTEIN"/>
    <property type="match status" value="1"/>
</dbReference>
<sequence length="150" mass="16526">MPSRQLSTELEITAPPARVFDAFGDFVKMSKQQSWLSIKSPDSITDASVGSRLDVTLTPAGGSPFSIQPEVVRNEPGAAFAWRGKLWGSNWLFVGEHSFQFQPLPGNKTKLVHSEHFSGLLIPLLGSVLRQAEQEFNKFNQVLKAEAEGK</sequence>
<dbReference type="CDD" id="cd07822">
    <property type="entry name" value="SRPBCC_4"/>
    <property type="match status" value="1"/>
</dbReference>
<accession>A0A7S0RTQ8</accession>
<gene>
    <name evidence="1" type="ORF">CLEI1391_LOCUS13225</name>
</gene>
<organism evidence="1">
    <name type="scientific">Chlamydomonas leiostraca</name>
    <dbReference type="NCBI Taxonomy" id="1034604"/>
    <lineage>
        <taxon>Eukaryota</taxon>
        <taxon>Viridiplantae</taxon>
        <taxon>Chlorophyta</taxon>
        <taxon>core chlorophytes</taxon>
        <taxon>Chlorophyceae</taxon>
        <taxon>CS clade</taxon>
        <taxon>Chlamydomonadales</taxon>
        <taxon>Chlamydomonadaceae</taxon>
        <taxon>Chlamydomonas</taxon>
    </lineage>
</organism>
<protein>
    <recommendedName>
        <fullName evidence="2">Coenzyme Q-binding protein COQ10 START domain-containing protein</fullName>
    </recommendedName>
</protein>
<dbReference type="PANTHER" id="PTHR36166">
    <property type="entry name" value="CHROMOSOME 9, WHOLE GENOME SHOTGUN SEQUENCE"/>
    <property type="match status" value="1"/>
</dbReference>
<dbReference type="Gene3D" id="3.30.530.20">
    <property type="match status" value="1"/>
</dbReference>